<feature type="domain" description="Secretin/TonB short N-terminal" evidence="15">
    <location>
        <begin position="54"/>
        <end position="105"/>
    </location>
</feature>
<evidence type="ECO:0000256" key="3">
    <source>
        <dbReference type="ARBA" id="ARBA00022448"/>
    </source>
</evidence>
<dbReference type="SMART" id="SM00965">
    <property type="entry name" value="STN"/>
    <property type="match status" value="1"/>
</dbReference>
<evidence type="ECO:0000256" key="10">
    <source>
        <dbReference type="ARBA" id="ARBA00023170"/>
    </source>
</evidence>
<keyword evidence="10 16" id="KW-0675">Receptor</keyword>
<dbReference type="InterPro" id="IPR036942">
    <property type="entry name" value="Beta-barrel_TonB_sf"/>
</dbReference>
<organism evidence="16 17">
    <name type="scientific">Pseudomonas matsuisoli</name>
    <dbReference type="NCBI Taxonomy" id="1515666"/>
    <lineage>
        <taxon>Bacteria</taxon>
        <taxon>Pseudomonadati</taxon>
        <taxon>Pseudomonadota</taxon>
        <taxon>Gammaproteobacteria</taxon>
        <taxon>Pseudomonadales</taxon>
        <taxon>Pseudomonadaceae</taxon>
        <taxon>Pseudomonas</taxon>
    </lineage>
</organism>
<accession>A0A917PWM0</accession>
<dbReference type="PANTHER" id="PTHR32552">
    <property type="entry name" value="FERRICHROME IRON RECEPTOR-RELATED"/>
    <property type="match status" value="1"/>
</dbReference>
<dbReference type="CDD" id="cd01347">
    <property type="entry name" value="ligand_gated_channel"/>
    <property type="match status" value="1"/>
</dbReference>
<keyword evidence="5" id="KW-0410">Iron transport</keyword>
<evidence type="ECO:0000256" key="7">
    <source>
        <dbReference type="ARBA" id="ARBA00023004"/>
    </source>
</evidence>
<evidence type="ECO:0000256" key="9">
    <source>
        <dbReference type="ARBA" id="ARBA00023136"/>
    </source>
</evidence>
<evidence type="ECO:0000256" key="14">
    <source>
        <dbReference type="SAM" id="SignalP"/>
    </source>
</evidence>
<dbReference type="InterPro" id="IPR039426">
    <property type="entry name" value="TonB-dep_rcpt-like"/>
</dbReference>
<evidence type="ECO:0000256" key="11">
    <source>
        <dbReference type="ARBA" id="ARBA00023237"/>
    </source>
</evidence>
<dbReference type="GO" id="GO:0009279">
    <property type="term" value="C:cell outer membrane"/>
    <property type="evidence" value="ECO:0007669"/>
    <property type="project" value="UniProtKB-SubCell"/>
</dbReference>
<comment type="caution">
    <text evidence="16">The sequence shown here is derived from an EMBL/GenBank/DDBJ whole genome shotgun (WGS) entry which is preliminary data.</text>
</comment>
<keyword evidence="5" id="KW-0406">Ion transport</keyword>
<name>A0A917PWM0_9PSED</name>
<dbReference type="SUPFAM" id="SSF56935">
    <property type="entry name" value="Porins"/>
    <property type="match status" value="1"/>
</dbReference>
<dbReference type="Gene3D" id="2.170.130.10">
    <property type="entry name" value="TonB-dependent receptor, plug domain"/>
    <property type="match status" value="1"/>
</dbReference>
<evidence type="ECO:0000256" key="8">
    <source>
        <dbReference type="ARBA" id="ARBA00023077"/>
    </source>
</evidence>
<gene>
    <name evidence="16" type="primary">fpvA</name>
    <name evidence="16" type="ORF">GCM10009304_21960</name>
</gene>
<dbReference type="PROSITE" id="PS52016">
    <property type="entry name" value="TONB_DEPENDENT_REC_3"/>
    <property type="match status" value="1"/>
</dbReference>
<comment type="subcellular location">
    <subcellularLocation>
        <location evidence="1 12">Cell outer membrane</location>
        <topology evidence="1 12">Multi-pass membrane protein</topology>
    </subcellularLocation>
</comment>
<comment type="similarity">
    <text evidence="2 12 13">Belongs to the TonB-dependent receptor family.</text>
</comment>
<reference evidence="16" key="2">
    <citation type="submission" date="2020-09" db="EMBL/GenBank/DDBJ databases">
        <authorList>
            <person name="Sun Q."/>
            <person name="Ohkuma M."/>
        </authorList>
    </citation>
    <scope>NUCLEOTIDE SEQUENCE</scope>
    <source>
        <strain evidence="16">JCM 30078</strain>
    </source>
</reference>
<evidence type="ECO:0000259" key="15">
    <source>
        <dbReference type="SMART" id="SM00965"/>
    </source>
</evidence>
<dbReference type="InterPro" id="IPR012910">
    <property type="entry name" value="Plug_dom"/>
</dbReference>
<dbReference type="RefSeq" id="WP_188983257.1">
    <property type="nucleotide sequence ID" value="NZ_BMPO01000004.1"/>
</dbReference>
<feature type="chain" id="PRO_5037962159" evidence="14">
    <location>
        <begin position="30"/>
        <end position="797"/>
    </location>
</feature>
<keyword evidence="17" id="KW-1185">Reference proteome</keyword>
<dbReference type="Gene3D" id="3.55.50.30">
    <property type="match status" value="1"/>
</dbReference>
<keyword evidence="9 12" id="KW-0472">Membrane</keyword>
<dbReference type="NCBIfam" id="TIGR01783">
    <property type="entry name" value="TonB-siderophor"/>
    <property type="match status" value="1"/>
</dbReference>
<dbReference type="GO" id="GO:0015891">
    <property type="term" value="P:siderophore transport"/>
    <property type="evidence" value="ECO:0007669"/>
    <property type="project" value="InterPro"/>
</dbReference>
<keyword evidence="11 12" id="KW-0998">Cell outer membrane</keyword>
<dbReference type="InterPro" id="IPR011662">
    <property type="entry name" value="Secretin/TonB_short_N"/>
</dbReference>
<dbReference type="InterPro" id="IPR000531">
    <property type="entry name" value="Beta-barrel_TonB"/>
</dbReference>
<sequence length="797" mass="86644">MKRSKGAPQLLALSLLASAIVAYPLASHAEGIDYQIQAGTLTQALKRFAAEAGITVLFAPELTQGLNAAGLQGEYTVEQGLAALLASSGLEAIRRGDGVYVLSRRPQSSGLELGATNVTSTTVSGATTEGTGSYTQVGPTSTATGLNLSLRETPQSVTVMTRQRMDDFRLETLTDVLQQTPGVTVSRQADSTTFNVRGSTVNLQLDGSRQFTSGWGWNSHTMYSLDDMADIDRVEVLKGSSGLINGDGAYGATVNLIRKRPTRDFQASVRGGVGSWDTYRTEADVSGPLTADSNLRGRMVAAYKDGNSFRDNRTNRNSLFYGTFEYDLTPDTLLSAGVTYKQRALRGAAGTTPIQGFDGNGNAVPRQSRSFNIGAPWAGYEQDSLNLFARLEHTFENGWTAKLQASHDRIETPEMLIGSLRYALPGEAQLGAYKDIEDRNESVSLDLQGPFLLLGRQHDLLVGAGLSKNRTTLRRGSGDGFTLGELGIEYAQGGSAIPQLDWHSLDYSDDTFSRKRRYVYSAIRLNPADPVKVILGARVTDYEQKDVTDIGWYNYDMRETGVVTPYAGLVVDVTPNISLYTSYASIFEAQSSKDLNESSLPPMEGLTYEVGAKGEFFDGRLNASLAYFWMRVDNEAEAVGLTPSGETAYRAVAGAIRRGYEVELSGELAPGWQAQGSYVMNSSTLDSASTTPQHQFKFGNTYAFAGGALEGLTVGAATRWQSTISASRNTAKLQQSGYWLLDLMSRYQIDEHLSVSGNVNNVFDKRYFSGVTNFNAQGLFYTWGDPRDFTVSARYDF</sequence>
<protein>
    <submittedName>
        <fullName evidence="16">Ferripyoverdine receptor</fullName>
    </submittedName>
</protein>
<dbReference type="Pfam" id="PF07715">
    <property type="entry name" value="Plug"/>
    <property type="match status" value="1"/>
</dbReference>
<evidence type="ECO:0000256" key="12">
    <source>
        <dbReference type="PROSITE-ProRule" id="PRU01360"/>
    </source>
</evidence>
<evidence type="ECO:0000256" key="4">
    <source>
        <dbReference type="ARBA" id="ARBA00022452"/>
    </source>
</evidence>
<reference evidence="16" key="1">
    <citation type="journal article" date="2014" name="Int. J. Syst. Evol. Microbiol.">
        <title>Complete genome sequence of Corynebacterium casei LMG S-19264T (=DSM 44701T), isolated from a smear-ripened cheese.</title>
        <authorList>
            <consortium name="US DOE Joint Genome Institute (JGI-PGF)"/>
            <person name="Walter F."/>
            <person name="Albersmeier A."/>
            <person name="Kalinowski J."/>
            <person name="Ruckert C."/>
        </authorList>
    </citation>
    <scope>NUCLEOTIDE SEQUENCE</scope>
    <source>
        <strain evidence="16">JCM 30078</strain>
    </source>
</reference>
<keyword evidence="6 12" id="KW-0812">Transmembrane</keyword>
<evidence type="ECO:0000256" key="1">
    <source>
        <dbReference type="ARBA" id="ARBA00004571"/>
    </source>
</evidence>
<keyword evidence="14" id="KW-0732">Signal</keyword>
<evidence type="ECO:0000256" key="5">
    <source>
        <dbReference type="ARBA" id="ARBA00022496"/>
    </source>
</evidence>
<dbReference type="AlphaFoldDB" id="A0A917PWM0"/>
<dbReference type="Gene3D" id="2.40.170.20">
    <property type="entry name" value="TonB-dependent receptor, beta-barrel domain"/>
    <property type="match status" value="1"/>
</dbReference>
<dbReference type="InterPro" id="IPR037066">
    <property type="entry name" value="Plug_dom_sf"/>
</dbReference>
<dbReference type="Proteomes" id="UP000635983">
    <property type="component" value="Unassembled WGS sequence"/>
</dbReference>
<feature type="signal peptide" evidence="14">
    <location>
        <begin position="1"/>
        <end position="29"/>
    </location>
</feature>
<keyword evidence="4 12" id="KW-1134">Transmembrane beta strand</keyword>
<evidence type="ECO:0000313" key="17">
    <source>
        <dbReference type="Proteomes" id="UP000635983"/>
    </source>
</evidence>
<dbReference type="InterPro" id="IPR010105">
    <property type="entry name" value="TonB_sidphr_rcpt"/>
</dbReference>
<evidence type="ECO:0000256" key="2">
    <source>
        <dbReference type="ARBA" id="ARBA00009810"/>
    </source>
</evidence>
<proteinExistence type="inferred from homology"/>
<keyword evidence="8 13" id="KW-0798">TonB box</keyword>
<keyword evidence="3 12" id="KW-0813">Transport</keyword>
<evidence type="ECO:0000256" key="13">
    <source>
        <dbReference type="RuleBase" id="RU003357"/>
    </source>
</evidence>
<dbReference type="EMBL" id="BMPO01000004">
    <property type="protein sequence ID" value="GGJ95556.1"/>
    <property type="molecule type" value="Genomic_DNA"/>
</dbReference>
<dbReference type="Pfam" id="PF00593">
    <property type="entry name" value="TonB_dep_Rec_b-barrel"/>
    <property type="match status" value="1"/>
</dbReference>
<keyword evidence="7" id="KW-0408">Iron</keyword>
<dbReference type="Pfam" id="PF07660">
    <property type="entry name" value="STN"/>
    <property type="match status" value="1"/>
</dbReference>
<dbReference type="GO" id="GO:0015344">
    <property type="term" value="F:siderophore uptake transmembrane transporter activity"/>
    <property type="evidence" value="ECO:0007669"/>
    <property type="project" value="TreeGrafter"/>
</dbReference>
<evidence type="ECO:0000313" key="16">
    <source>
        <dbReference type="EMBL" id="GGJ95556.1"/>
    </source>
</evidence>
<dbReference type="GO" id="GO:0038023">
    <property type="term" value="F:signaling receptor activity"/>
    <property type="evidence" value="ECO:0007669"/>
    <property type="project" value="InterPro"/>
</dbReference>
<evidence type="ECO:0000256" key="6">
    <source>
        <dbReference type="ARBA" id="ARBA00022692"/>
    </source>
</evidence>
<dbReference type="PANTHER" id="PTHR32552:SF74">
    <property type="entry name" value="HYDROXAMATE SIDEROPHORE RECEPTOR FHUE"/>
    <property type="match status" value="1"/>
</dbReference>